<dbReference type="Gene3D" id="3.40.50.300">
    <property type="entry name" value="P-loop containing nucleotide triphosphate hydrolases"/>
    <property type="match status" value="1"/>
</dbReference>
<dbReference type="PANTHER" id="PTHR46644:SF2">
    <property type="entry name" value="DNA REPAIR PROTEIN XRCC2"/>
    <property type="match status" value="1"/>
</dbReference>
<gene>
    <name evidence="1" type="ORF">OEZ85_003897</name>
</gene>
<reference evidence="1 2" key="1">
    <citation type="submission" date="2023-05" db="EMBL/GenBank/DDBJ databases">
        <title>A 100% complete, gapless, phased diploid assembly of the Scenedesmus obliquus UTEX 3031 genome.</title>
        <authorList>
            <person name="Biondi T.C."/>
            <person name="Hanschen E.R."/>
            <person name="Kwon T."/>
            <person name="Eng W."/>
            <person name="Kruse C.P.S."/>
            <person name="Koehler S.I."/>
            <person name="Kunde Y."/>
            <person name="Gleasner C.D."/>
            <person name="You Mak K.T."/>
            <person name="Polle J."/>
            <person name="Hovde B.T."/>
            <person name="Starkenburg S.R."/>
        </authorList>
    </citation>
    <scope>NUCLEOTIDE SEQUENCE [LARGE SCALE GENOMIC DNA]</scope>
    <source>
        <strain evidence="1 2">DOE0152z</strain>
    </source>
</reference>
<sequence length="329" mass="34944">MAAEDLPLKWVTPDETAAEFLARQFREAVSTGLPFLDKHVKLRPGHLLEIIGPAGTAKTEILTEIAANIMTKAAAATAAAAGGQTEEQEHVVVIDCDGKFDTLKLLQLVTGRLPPSAVATQSLQQLGTALERFHLFRCFSSMELLLAINSLPSYLAQLQGRCRLLLVDNISAYVWHDRAAAASSSGSHNLTSSAAAAPPYTPGFQGPVAAAAAAGLSAQRVQAAAAALLTELSQVWRLPVVVSKQAGVSLEERHDGPPRLVQRELMTLPWQNAVTHRLLLAPVMMPGQALQQLAAKGPAATELMMQWQAQGNTAPIERCAVTANATISC</sequence>
<name>A0ABY8UGI8_TETOB</name>
<evidence type="ECO:0000313" key="1">
    <source>
        <dbReference type="EMBL" id="WIA19261.1"/>
    </source>
</evidence>
<evidence type="ECO:0000313" key="2">
    <source>
        <dbReference type="Proteomes" id="UP001244341"/>
    </source>
</evidence>
<accession>A0ABY8UGI8</accession>
<dbReference type="Proteomes" id="UP001244341">
    <property type="component" value="Chromosome 10b"/>
</dbReference>
<organism evidence="1 2">
    <name type="scientific">Tetradesmus obliquus</name>
    <name type="common">Green alga</name>
    <name type="synonym">Acutodesmus obliquus</name>
    <dbReference type="NCBI Taxonomy" id="3088"/>
    <lineage>
        <taxon>Eukaryota</taxon>
        <taxon>Viridiplantae</taxon>
        <taxon>Chlorophyta</taxon>
        <taxon>core chlorophytes</taxon>
        <taxon>Chlorophyceae</taxon>
        <taxon>CS clade</taxon>
        <taxon>Sphaeropleales</taxon>
        <taxon>Scenedesmaceae</taxon>
        <taxon>Tetradesmus</taxon>
    </lineage>
</organism>
<dbReference type="InterPro" id="IPR030547">
    <property type="entry name" value="XRCC2"/>
</dbReference>
<dbReference type="EMBL" id="CP126217">
    <property type="protein sequence ID" value="WIA19261.1"/>
    <property type="molecule type" value="Genomic_DNA"/>
</dbReference>
<dbReference type="PANTHER" id="PTHR46644">
    <property type="entry name" value="DNA REPAIR PROTEIN XRCC2"/>
    <property type="match status" value="1"/>
</dbReference>
<dbReference type="InterPro" id="IPR027417">
    <property type="entry name" value="P-loop_NTPase"/>
</dbReference>
<keyword evidence="2" id="KW-1185">Reference proteome</keyword>
<protein>
    <recommendedName>
        <fullName evidence="3">RecA family profile 1 domain-containing protein</fullName>
    </recommendedName>
</protein>
<dbReference type="SUPFAM" id="SSF52540">
    <property type="entry name" value="P-loop containing nucleoside triphosphate hydrolases"/>
    <property type="match status" value="1"/>
</dbReference>
<evidence type="ECO:0008006" key="3">
    <source>
        <dbReference type="Google" id="ProtNLM"/>
    </source>
</evidence>
<proteinExistence type="predicted"/>